<dbReference type="SUPFAM" id="SSF51735">
    <property type="entry name" value="NAD(P)-binding Rossmann-fold domains"/>
    <property type="match status" value="1"/>
</dbReference>
<comment type="similarity">
    <text evidence="1">Belongs to the NAD(P)-dependent epimerase/dehydratase family.</text>
</comment>
<sequence>MTTMNAMVVGGAGFLGSHLVDRLLAEGIATDVIDDLSTGSLGNLADARHAGGSLKIHTLDVRAAEFATLVSMRRPEVIFHLAVLTPANAQHETDGGAVAGVLAVLEAARMHGVTKVVVALPAGDLYGEVPARELPVKEGRAFESSSVAGVLAHTVTDLLLVYRDQYAIEFTVLAMTSVYGPRQRPSDGVVASFVAAHVAGEALVVHGDGRQTRDLIYVDDAVDALLRAGQRGGGLVINIGTGVQTAVRDLAAVLQLDPELVHQARRHGDLTRVCVSPTRARIHLQWSPWTQLADGVQATLAHAAAAAAE</sequence>
<evidence type="ECO:0000313" key="3">
    <source>
        <dbReference type="EMBL" id="CAB4680042.1"/>
    </source>
</evidence>
<organism evidence="3">
    <name type="scientific">freshwater metagenome</name>
    <dbReference type="NCBI Taxonomy" id="449393"/>
    <lineage>
        <taxon>unclassified sequences</taxon>
        <taxon>metagenomes</taxon>
        <taxon>ecological metagenomes</taxon>
    </lineage>
</organism>
<dbReference type="EMBL" id="CAEZXM010000013">
    <property type="protein sequence ID" value="CAB4680042.1"/>
    <property type="molecule type" value="Genomic_DNA"/>
</dbReference>
<evidence type="ECO:0000259" key="2">
    <source>
        <dbReference type="Pfam" id="PF01370"/>
    </source>
</evidence>
<dbReference type="PANTHER" id="PTHR43000">
    <property type="entry name" value="DTDP-D-GLUCOSE 4,6-DEHYDRATASE-RELATED"/>
    <property type="match status" value="1"/>
</dbReference>
<gene>
    <name evidence="3" type="ORF">UFOPK2366_00140</name>
</gene>
<feature type="domain" description="NAD-dependent epimerase/dehydratase" evidence="2">
    <location>
        <begin position="7"/>
        <end position="240"/>
    </location>
</feature>
<dbReference type="InterPro" id="IPR036291">
    <property type="entry name" value="NAD(P)-bd_dom_sf"/>
</dbReference>
<dbReference type="Gene3D" id="3.40.50.720">
    <property type="entry name" value="NAD(P)-binding Rossmann-like Domain"/>
    <property type="match status" value="1"/>
</dbReference>
<reference evidence="3" key="1">
    <citation type="submission" date="2020-05" db="EMBL/GenBank/DDBJ databases">
        <authorList>
            <person name="Chiriac C."/>
            <person name="Salcher M."/>
            <person name="Ghai R."/>
            <person name="Kavagutti S V."/>
        </authorList>
    </citation>
    <scope>NUCLEOTIDE SEQUENCE</scope>
</reference>
<proteinExistence type="inferred from homology"/>
<name>A0A6J6N1J4_9ZZZZ</name>
<dbReference type="Gene3D" id="3.90.25.10">
    <property type="entry name" value="UDP-galactose 4-epimerase, domain 1"/>
    <property type="match status" value="1"/>
</dbReference>
<accession>A0A6J6N1J4</accession>
<dbReference type="AlphaFoldDB" id="A0A6J6N1J4"/>
<evidence type="ECO:0000256" key="1">
    <source>
        <dbReference type="ARBA" id="ARBA00007637"/>
    </source>
</evidence>
<dbReference type="InterPro" id="IPR001509">
    <property type="entry name" value="Epimerase_deHydtase"/>
</dbReference>
<dbReference type="Pfam" id="PF01370">
    <property type="entry name" value="Epimerase"/>
    <property type="match status" value="1"/>
</dbReference>
<protein>
    <submittedName>
        <fullName evidence="3">Unannotated protein</fullName>
    </submittedName>
</protein>